<proteinExistence type="predicted"/>
<dbReference type="AlphaFoldDB" id="A0AAT9LBU4"/>
<accession>A0AAT9LBU4</accession>
<protein>
    <submittedName>
        <fullName evidence="1">Uncharacterized protein</fullName>
    </submittedName>
</protein>
<dbReference type="EMBL" id="CP062796">
    <property type="protein sequence ID" value="QUL98544.1"/>
    <property type="molecule type" value="Genomic_DNA"/>
</dbReference>
<organism evidence="1">
    <name type="scientific">Candidatus Fermentithermobacillus carboniphilus</name>
    <dbReference type="NCBI Taxonomy" id="3085328"/>
    <lineage>
        <taxon>Bacteria</taxon>
        <taxon>Bacillati</taxon>
        <taxon>Bacillota</taxon>
        <taxon>Candidatus Fermentithermobacillia</taxon>
        <taxon>Candidatus Fermentithermobacillales</taxon>
        <taxon>Candidatus Fermentithermobacillaceae</taxon>
        <taxon>Candidatus Fermentithermobacillus</taxon>
    </lineage>
</organism>
<evidence type="ECO:0000313" key="1">
    <source>
        <dbReference type="EMBL" id="QUL98544.1"/>
    </source>
</evidence>
<dbReference type="KEGG" id="fcz:IMF26_00075"/>
<reference evidence="1" key="2">
    <citation type="journal article" date="2023" name="Biology">
        <title>Prokaryotic Life Associated with Coal-Fire Gas Vents Revealed by Metagenomics.</title>
        <authorList>
            <person name="Kadnikov V.V."/>
            <person name="Mardanov A.V."/>
            <person name="Beletsky A.V."/>
            <person name="Karnachuk O.V."/>
            <person name="Ravin N.V."/>
        </authorList>
    </citation>
    <scope>NUCLEOTIDE SEQUENCE</scope>
    <source>
        <strain evidence="1">Bu02</strain>
    </source>
</reference>
<name>A0AAT9LBU4_9FIRM</name>
<reference evidence="1" key="1">
    <citation type="submission" date="2020-10" db="EMBL/GenBank/DDBJ databases">
        <authorList>
            <person name="Kadnikov V."/>
            <person name="Beletsky A.V."/>
            <person name="Mardanov A.V."/>
            <person name="Karnachuk O.V."/>
            <person name="Ravin N.V."/>
        </authorList>
    </citation>
    <scope>NUCLEOTIDE SEQUENCE</scope>
    <source>
        <strain evidence="1">Bu02</strain>
    </source>
</reference>
<gene>
    <name evidence="1" type="ORF">IMF26_00075</name>
</gene>
<sequence length="90" mass="10025">MSSSASIRRQAGPNEDGLWFDFCKTAFKPYGVTVTAFLLIAKHHLGKQIVVRTDGEDAHWFDAKVFCMAGLGYGLEYRIQDGELEATRLA</sequence>